<dbReference type="Proteomes" id="UP000593915">
    <property type="component" value="Chromosome"/>
</dbReference>
<proteinExistence type="predicted"/>
<organism evidence="3 4">
    <name type="scientific">Treponema pedis</name>
    <dbReference type="NCBI Taxonomy" id="409322"/>
    <lineage>
        <taxon>Bacteria</taxon>
        <taxon>Pseudomonadati</taxon>
        <taxon>Spirochaetota</taxon>
        <taxon>Spirochaetia</taxon>
        <taxon>Spirochaetales</taxon>
        <taxon>Treponemataceae</taxon>
        <taxon>Treponema</taxon>
    </lineage>
</organism>
<dbReference type="GO" id="GO:0016757">
    <property type="term" value="F:glycosyltransferase activity"/>
    <property type="evidence" value="ECO:0007669"/>
    <property type="project" value="InterPro"/>
</dbReference>
<dbReference type="Pfam" id="PF00534">
    <property type="entry name" value="Glycos_transf_1"/>
    <property type="match status" value="1"/>
</dbReference>
<evidence type="ECO:0000313" key="3">
    <source>
        <dbReference type="EMBL" id="QOW61388.1"/>
    </source>
</evidence>
<dbReference type="PANTHER" id="PTHR12526">
    <property type="entry name" value="GLYCOSYLTRANSFERASE"/>
    <property type="match status" value="1"/>
</dbReference>
<dbReference type="SUPFAM" id="SSF53756">
    <property type="entry name" value="UDP-Glycosyltransferase/glycogen phosphorylase"/>
    <property type="match status" value="1"/>
</dbReference>
<feature type="domain" description="Glycosyl transferase family 1" evidence="1">
    <location>
        <begin position="221"/>
        <end position="341"/>
    </location>
</feature>
<dbReference type="Gene3D" id="3.40.50.2000">
    <property type="entry name" value="Glycogen Phosphorylase B"/>
    <property type="match status" value="2"/>
</dbReference>
<gene>
    <name evidence="3" type="ORF">IFE08_03090</name>
</gene>
<evidence type="ECO:0000259" key="2">
    <source>
        <dbReference type="Pfam" id="PF13439"/>
    </source>
</evidence>
<dbReference type="AlphaFoldDB" id="A0A7S6WQC1"/>
<dbReference type="EMBL" id="CP061839">
    <property type="protein sequence ID" value="QOW61388.1"/>
    <property type="molecule type" value="Genomic_DNA"/>
</dbReference>
<protein>
    <submittedName>
        <fullName evidence="3">Glycosyltransferase family 4 protein</fullName>
    </submittedName>
</protein>
<name>A0A7S6WQC1_9SPIR</name>
<reference evidence="3 4" key="1">
    <citation type="submission" date="2020-09" db="EMBL/GenBank/DDBJ databases">
        <title>Characterization of Treponema spp. from bovine digital dermatitis in Korea.</title>
        <authorList>
            <person name="Espiritu H.M."/>
            <person name="Cho Y.I."/>
            <person name="Mamuad L."/>
        </authorList>
    </citation>
    <scope>NUCLEOTIDE SEQUENCE [LARGE SCALE GENOMIC DNA]</scope>
    <source>
        <strain evidence="3 4">KS1</strain>
    </source>
</reference>
<feature type="domain" description="Glycosyltransferase subfamily 4-like N-terminal" evidence="2">
    <location>
        <begin position="15"/>
        <end position="209"/>
    </location>
</feature>
<keyword evidence="3" id="KW-0808">Transferase</keyword>
<evidence type="ECO:0000313" key="4">
    <source>
        <dbReference type="Proteomes" id="UP000593915"/>
    </source>
</evidence>
<accession>A0A7S6WQC1</accession>
<dbReference type="PANTHER" id="PTHR12526:SF630">
    <property type="entry name" value="GLYCOSYLTRANSFERASE"/>
    <property type="match status" value="1"/>
</dbReference>
<dbReference type="InterPro" id="IPR001296">
    <property type="entry name" value="Glyco_trans_1"/>
</dbReference>
<evidence type="ECO:0000259" key="1">
    <source>
        <dbReference type="Pfam" id="PF00534"/>
    </source>
</evidence>
<dbReference type="InterPro" id="IPR028098">
    <property type="entry name" value="Glyco_trans_4-like_N"/>
</dbReference>
<sequence length="417" mass="47329">MKILHCIAQLPMKTGSGVYFTTLVEGLAKKGHTSAVLYGTQKPFSENSFCSLFSENTNYNIKEFRIEFLTADLNFPIAGMSDVMPYTSTVYSEMTEEMFDIWIKNFKQTLLKAKEEFNPDLIITHHLFILTALVKKIFFDKKVIGVCHGTDIRQIKKNGRLKTTYIDGIQSIENLTAYLAVSPKDITEIKNIFSVPDKKLHLVGGGFNPKIFNNNTPHTFDGTFRLIYAGKISQSKGVFELAKTLPVILKKFPNTELTLVGNASEEQKKELYLYAKNGDKLKIHNALTQLEMSNVLKQSDIFILPSYYEALGLIAIEALACGLLAVTTEIEGLINLLGEKANSSGIIEYVKLPRLYDVDKPFEEDKREFINRLAEKIMLQMTRIKLKENLYAQVSEEIKKHSWDTIIEKIEKIILKS</sequence>
<dbReference type="RefSeq" id="WP_194076881.1">
    <property type="nucleotide sequence ID" value="NZ_CP061839.1"/>
</dbReference>
<dbReference type="Pfam" id="PF13439">
    <property type="entry name" value="Glyco_transf_4"/>
    <property type="match status" value="1"/>
</dbReference>
<dbReference type="CDD" id="cd03801">
    <property type="entry name" value="GT4_PimA-like"/>
    <property type="match status" value="1"/>
</dbReference>